<gene>
    <name evidence="2" type="ORF">CVT24_008638</name>
</gene>
<keyword evidence="3" id="KW-1185">Reference proteome</keyword>
<proteinExistence type="predicted"/>
<evidence type="ECO:0000313" key="2">
    <source>
        <dbReference type="EMBL" id="PPQ88381.1"/>
    </source>
</evidence>
<name>A0A409XCA8_9AGAR</name>
<feature type="compositionally biased region" description="Polar residues" evidence="1">
    <location>
        <begin position="86"/>
        <end position="100"/>
    </location>
</feature>
<evidence type="ECO:0000313" key="3">
    <source>
        <dbReference type="Proteomes" id="UP000284842"/>
    </source>
</evidence>
<reference evidence="2 3" key="1">
    <citation type="journal article" date="2018" name="Evol. Lett.">
        <title>Horizontal gene cluster transfer increased hallucinogenic mushroom diversity.</title>
        <authorList>
            <person name="Reynolds H.T."/>
            <person name="Vijayakumar V."/>
            <person name="Gluck-Thaler E."/>
            <person name="Korotkin H.B."/>
            <person name="Matheny P.B."/>
            <person name="Slot J.C."/>
        </authorList>
    </citation>
    <scope>NUCLEOTIDE SEQUENCE [LARGE SCALE GENOMIC DNA]</scope>
    <source>
        <strain evidence="2 3">2629</strain>
    </source>
</reference>
<comment type="caution">
    <text evidence="2">The sequence shown here is derived from an EMBL/GenBank/DDBJ whole genome shotgun (WGS) entry which is preliminary data.</text>
</comment>
<feature type="region of interest" description="Disordered" evidence="1">
    <location>
        <begin position="1"/>
        <end position="105"/>
    </location>
</feature>
<dbReference type="AlphaFoldDB" id="A0A409XCA8"/>
<feature type="non-terminal residue" evidence="2">
    <location>
        <position position="1"/>
    </location>
</feature>
<protein>
    <submittedName>
        <fullName evidence="2">Uncharacterized protein</fullName>
    </submittedName>
</protein>
<sequence>AVAKPKFRQKNPSSQQPLSPSLPETTSSDDTSSSISQQLAKLSNITITSPFRRSPTRPIFSSSSSDNQPSPIPSDIDTISDDYQPQAHQPSIAQPSQANNIPPDHNDLLNNLGYSYFLFSLNTIRTQPYKCQTYLTLILRDYI</sequence>
<organism evidence="2 3">
    <name type="scientific">Panaeolus cyanescens</name>
    <dbReference type="NCBI Taxonomy" id="181874"/>
    <lineage>
        <taxon>Eukaryota</taxon>
        <taxon>Fungi</taxon>
        <taxon>Dikarya</taxon>
        <taxon>Basidiomycota</taxon>
        <taxon>Agaricomycotina</taxon>
        <taxon>Agaricomycetes</taxon>
        <taxon>Agaricomycetidae</taxon>
        <taxon>Agaricales</taxon>
        <taxon>Agaricineae</taxon>
        <taxon>Galeropsidaceae</taxon>
        <taxon>Panaeolus</taxon>
    </lineage>
</organism>
<evidence type="ECO:0000256" key="1">
    <source>
        <dbReference type="SAM" id="MobiDB-lite"/>
    </source>
</evidence>
<feature type="compositionally biased region" description="Low complexity" evidence="1">
    <location>
        <begin position="46"/>
        <end position="77"/>
    </location>
</feature>
<dbReference type="Proteomes" id="UP000284842">
    <property type="component" value="Unassembled WGS sequence"/>
</dbReference>
<dbReference type="EMBL" id="NHTK01004057">
    <property type="protein sequence ID" value="PPQ88381.1"/>
    <property type="molecule type" value="Genomic_DNA"/>
</dbReference>
<dbReference type="InParanoid" id="A0A409XCA8"/>
<accession>A0A409XCA8</accession>
<feature type="compositionally biased region" description="Low complexity" evidence="1">
    <location>
        <begin position="12"/>
        <end position="39"/>
    </location>
</feature>